<dbReference type="AlphaFoldDB" id="A0A1I0R9F2"/>
<accession>A0A1I0R9F2</accession>
<evidence type="ECO:0000313" key="2">
    <source>
        <dbReference type="Proteomes" id="UP000199310"/>
    </source>
</evidence>
<dbReference type="RefSeq" id="WP_089895109.1">
    <property type="nucleotide sequence ID" value="NZ_FOJG01000001.1"/>
</dbReference>
<dbReference type="Proteomes" id="UP000199310">
    <property type="component" value="Unassembled WGS sequence"/>
</dbReference>
<evidence type="ECO:0000313" key="1">
    <source>
        <dbReference type="EMBL" id="SEW37406.1"/>
    </source>
</evidence>
<organism evidence="1 2">
    <name type="scientific">Chitinophaga arvensicola</name>
    <dbReference type="NCBI Taxonomy" id="29529"/>
    <lineage>
        <taxon>Bacteria</taxon>
        <taxon>Pseudomonadati</taxon>
        <taxon>Bacteroidota</taxon>
        <taxon>Chitinophagia</taxon>
        <taxon>Chitinophagales</taxon>
        <taxon>Chitinophagaceae</taxon>
        <taxon>Chitinophaga</taxon>
    </lineage>
</organism>
<gene>
    <name evidence="1" type="ORF">SAMN04488122_2503</name>
</gene>
<dbReference type="EMBL" id="FOJG01000001">
    <property type="protein sequence ID" value="SEW37406.1"/>
    <property type="molecule type" value="Genomic_DNA"/>
</dbReference>
<sequence>MATKININGKLTSLPGVYAVTKSGIANPPTNLSYGNILIIDDGIGAGYGAGSGSQGTFKQGADSVYEFESLQTFRDFVKGGELWNLALPLFRPARSSGEVINGVSKVFLIHARESTPASLLLELKNGTLELQTLDEGVNANGTKSGDKLLSGYGAKLTKGQVDKNKYQLSFYHGTFKGLDALNNVPFDGIAAAESKPALIVSSPEVATIAELVTWMNTSVAFKAGFKLKASTVTTTGALATDDLTKYPEVIAAAGGTETYSPEAFEAALRTINNLDFTFLFSTKYADEILSANNQQLVQFITDGSSKFERFMLGAAQADKAGFNTGANSSISAAKYYNSDKVILVHGAAKLTNASGFKLVSQLYKAAAVLGRIAGLSPQTPATFKRIGINGEVHKLDEGELELANENGLLVTYYDFELDDYVILQGVNTLQNNEYLVNEDASSHSIAVKRITAQLNKEIVVNAKRRFFGKDNVGPNRNTVTEADLKAWLEGFLLSKTATALTDNLIIRYGNVNATVTGDKYYVQYEFVPNFEVNKMVITGVILEA</sequence>
<proteinExistence type="predicted"/>
<keyword evidence="2" id="KW-1185">Reference proteome</keyword>
<name>A0A1I0R9F2_9BACT</name>
<dbReference type="OrthoDB" id="9912126at2"/>
<evidence type="ECO:0008006" key="3">
    <source>
        <dbReference type="Google" id="ProtNLM"/>
    </source>
</evidence>
<reference evidence="2" key="1">
    <citation type="submission" date="2016-10" db="EMBL/GenBank/DDBJ databases">
        <authorList>
            <person name="Varghese N."/>
            <person name="Submissions S."/>
        </authorList>
    </citation>
    <scope>NUCLEOTIDE SEQUENCE [LARGE SCALE GENOMIC DNA]</scope>
    <source>
        <strain evidence="2">DSM 3695</strain>
    </source>
</reference>
<dbReference type="STRING" id="29529.SAMN04488122_2503"/>
<protein>
    <recommendedName>
        <fullName evidence="3">Phage tail sheath protein</fullName>
    </recommendedName>
</protein>